<reference evidence="2 3" key="1">
    <citation type="submission" date="2024-09" db="EMBL/GenBank/DDBJ databases">
        <authorList>
            <person name="Salinas-Garcia M.A."/>
            <person name="Prieme A."/>
        </authorList>
    </citation>
    <scope>NUCLEOTIDE SEQUENCE [LARGE SCALE GENOMIC DNA]</scope>
    <source>
        <strain evidence="2 3">DSM 21081</strain>
    </source>
</reference>
<accession>A0ABV4UJW4</accession>
<feature type="transmembrane region" description="Helical" evidence="1">
    <location>
        <begin position="16"/>
        <end position="35"/>
    </location>
</feature>
<feature type="transmembrane region" description="Helical" evidence="1">
    <location>
        <begin position="235"/>
        <end position="252"/>
    </location>
</feature>
<dbReference type="EMBL" id="JBHDLJ010000001">
    <property type="protein sequence ID" value="MFB0833005.1"/>
    <property type="molecule type" value="Genomic_DNA"/>
</dbReference>
<feature type="transmembrane region" description="Helical" evidence="1">
    <location>
        <begin position="47"/>
        <end position="66"/>
    </location>
</feature>
<evidence type="ECO:0000256" key="1">
    <source>
        <dbReference type="SAM" id="Phobius"/>
    </source>
</evidence>
<feature type="transmembrane region" description="Helical" evidence="1">
    <location>
        <begin position="121"/>
        <end position="144"/>
    </location>
</feature>
<keyword evidence="3" id="KW-1185">Reference proteome</keyword>
<name>A0ABV4UJW4_9MICC</name>
<dbReference type="Pfam" id="PF06197">
    <property type="entry name" value="DUF998"/>
    <property type="match status" value="1"/>
</dbReference>
<dbReference type="Proteomes" id="UP001575652">
    <property type="component" value="Unassembled WGS sequence"/>
</dbReference>
<feature type="transmembrane region" description="Helical" evidence="1">
    <location>
        <begin position="151"/>
        <end position="172"/>
    </location>
</feature>
<keyword evidence="1" id="KW-0812">Transmembrane</keyword>
<gene>
    <name evidence="2" type="ORF">ACETWP_00200</name>
</gene>
<dbReference type="InterPro" id="IPR009339">
    <property type="entry name" value="DUF998"/>
</dbReference>
<evidence type="ECO:0000313" key="3">
    <source>
        <dbReference type="Proteomes" id="UP001575652"/>
    </source>
</evidence>
<evidence type="ECO:0000313" key="2">
    <source>
        <dbReference type="EMBL" id="MFB0833005.1"/>
    </source>
</evidence>
<feature type="transmembrane region" description="Helical" evidence="1">
    <location>
        <begin position="192"/>
        <end position="214"/>
    </location>
</feature>
<feature type="transmembrane region" description="Helical" evidence="1">
    <location>
        <begin position="258"/>
        <end position="276"/>
    </location>
</feature>
<comment type="caution">
    <text evidence="2">The sequence shown here is derived from an EMBL/GenBank/DDBJ whole genome shotgun (WGS) entry which is preliminary data.</text>
</comment>
<feature type="transmembrane region" description="Helical" evidence="1">
    <location>
        <begin position="87"/>
        <end position="109"/>
    </location>
</feature>
<feature type="transmembrane region" description="Helical" evidence="1">
    <location>
        <begin position="288"/>
        <end position="309"/>
    </location>
</feature>
<dbReference type="RefSeq" id="WP_373970180.1">
    <property type="nucleotide sequence ID" value="NZ_JBHDLJ010000001.1"/>
</dbReference>
<sequence length="350" mass="36398">MADRARITAVASESRALAVGSGALIVLGTVAYLLTGREPLALSGRGSAGDIAALGTAALGAAAVVLGSLQRRPTAPTAGRGDGRTRAAIDIAALALAHACVFLLGWLALFSILQRAFVGAVLYPVAGSVLIGTAGAISAYAAYLSALTMDAYRLATLLAVFLVAGGLTSMLTTENPQWWQENLSALGASSDVSGWAFNITLIVAGVVITTLAGYATRTLRSVADTPSERRRARRLEGGLVLIGLFLACVGLFPVDENFWIHTAFASGMVLVFAALAAGIRRLVPPIPVAFWSLGLLFLAVIAFAVVMFFPLGYYNLTAVELIAGSLVFAWLIVLIRNLAALDADPARDRP</sequence>
<proteinExistence type="predicted"/>
<organism evidence="2 3">
    <name type="scientific">Arthrobacter halodurans</name>
    <dbReference type="NCBI Taxonomy" id="516699"/>
    <lineage>
        <taxon>Bacteria</taxon>
        <taxon>Bacillati</taxon>
        <taxon>Actinomycetota</taxon>
        <taxon>Actinomycetes</taxon>
        <taxon>Micrococcales</taxon>
        <taxon>Micrococcaceae</taxon>
        <taxon>Arthrobacter</taxon>
    </lineage>
</organism>
<feature type="transmembrane region" description="Helical" evidence="1">
    <location>
        <begin position="321"/>
        <end position="339"/>
    </location>
</feature>
<protein>
    <submittedName>
        <fullName evidence="2">DUF998 domain-containing protein</fullName>
    </submittedName>
</protein>
<keyword evidence="1" id="KW-1133">Transmembrane helix</keyword>
<keyword evidence="1" id="KW-0472">Membrane</keyword>